<feature type="transmembrane region" description="Helical" evidence="12">
    <location>
        <begin position="196"/>
        <end position="219"/>
    </location>
</feature>
<sequence>MEPTGLQNFWFAAFGALIIGYAILDGFDLGVGALSLFGRGGHERRLHLNAIGPVWDGNEVWLLAGGGALFAAFPIAYATVLSAFYLAIMLLLVALIARAVALEFRGKVENPRWQRFWDLAFGAGSATAALLFGVAMGNILRGLPLDASGTFTGSFLDLLHPYPLAVGLLTLVMFACHGAVYMGLKTDGELRERMRAAGSVLWAAWIVLYGLVTVMTIFVSPWLFAGVTAKPILWPVLALLFAALLWLPTTLRAGRWGRAFLCSSVAVGALVGLAGLSLYPRLAPSRTDPAFSLTIANASSSPRTLETMMIIALIGMPIVVAYTIYIYRQFKGRVEITESSY</sequence>
<dbReference type="Pfam" id="PF02322">
    <property type="entry name" value="Cyt_bd_oxida_II"/>
    <property type="match status" value="1"/>
</dbReference>
<gene>
    <name evidence="13" type="primary">cydB</name>
    <name evidence="13" type="ORF">FJY75_05375</name>
</gene>
<dbReference type="NCBIfam" id="TIGR00203">
    <property type="entry name" value="cydB"/>
    <property type="match status" value="1"/>
</dbReference>
<keyword evidence="5" id="KW-0349">Heme</keyword>
<evidence type="ECO:0000256" key="2">
    <source>
        <dbReference type="ARBA" id="ARBA00007543"/>
    </source>
</evidence>
<dbReference type="GO" id="GO:0016682">
    <property type="term" value="F:oxidoreductase activity, acting on diphenols and related substances as donors, oxygen as acceptor"/>
    <property type="evidence" value="ECO:0007669"/>
    <property type="project" value="TreeGrafter"/>
</dbReference>
<dbReference type="GO" id="GO:0070069">
    <property type="term" value="C:cytochrome complex"/>
    <property type="evidence" value="ECO:0007669"/>
    <property type="project" value="TreeGrafter"/>
</dbReference>
<evidence type="ECO:0000256" key="5">
    <source>
        <dbReference type="ARBA" id="ARBA00022617"/>
    </source>
</evidence>
<feature type="transmembrane region" description="Helical" evidence="12">
    <location>
        <begin position="116"/>
        <end position="140"/>
    </location>
</feature>
<keyword evidence="9 12" id="KW-1133">Transmembrane helix</keyword>
<protein>
    <submittedName>
        <fullName evidence="13">Cytochrome d ubiquinol oxidase subunit II</fullName>
    </submittedName>
</protein>
<feature type="transmembrane region" description="Helical" evidence="12">
    <location>
        <begin position="160"/>
        <end position="184"/>
    </location>
</feature>
<accession>A0A937XC93</accession>
<organism evidence="13 14">
    <name type="scientific">Eiseniibacteriota bacterium</name>
    <dbReference type="NCBI Taxonomy" id="2212470"/>
    <lineage>
        <taxon>Bacteria</taxon>
        <taxon>Candidatus Eiseniibacteriota</taxon>
    </lineage>
</organism>
<keyword evidence="3" id="KW-0813">Transport</keyword>
<keyword evidence="11 12" id="KW-0472">Membrane</keyword>
<dbReference type="GO" id="GO:0005886">
    <property type="term" value="C:plasma membrane"/>
    <property type="evidence" value="ECO:0007669"/>
    <property type="project" value="UniProtKB-SubCell"/>
</dbReference>
<feature type="transmembrane region" description="Helical" evidence="12">
    <location>
        <begin position="83"/>
        <end position="104"/>
    </location>
</feature>
<keyword evidence="8" id="KW-0249">Electron transport</keyword>
<evidence type="ECO:0000256" key="8">
    <source>
        <dbReference type="ARBA" id="ARBA00022982"/>
    </source>
</evidence>
<dbReference type="GO" id="GO:0009055">
    <property type="term" value="F:electron transfer activity"/>
    <property type="evidence" value="ECO:0007669"/>
    <property type="project" value="TreeGrafter"/>
</dbReference>
<name>A0A937XC93_UNCEI</name>
<reference evidence="13" key="1">
    <citation type="submission" date="2019-03" db="EMBL/GenBank/DDBJ databases">
        <title>Lake Tanganyika Metagenome-Assembled Genomes (MAGs).</title>
        <authorList>
            <person name="Tran P."/>
        </authorList>
    </citation>
    <scope>NUCLEOTIDE SEQUENCE</scope>
    <source>
        <strain evidence="13">M_DeepCast_400m_m2_100</strain>
    </source>
</reference>
<feature type="transmembrane region" description="Helical" evidence="12">
    <location>
        <begin position="12"/>
        <end position="38"/>
    </location>
</feature>
<evidence type="ECO:0000256" key="9">
    <source>
        <dbReference type="ARBA" id="ARBA00022989"/>
    </source>
</evidence>
<feature type="transmembrane region" description="Helical" evidence="12">
    <location>
        <begin position="231"/>
        <end position="247"/>
    </location>
</feature>
<dbReference type="Proteomes" id="UP000748308">
    <property type="component" value="Unassembled WGS sequence"/>
</dbReference>
<evidence type="ECO:0000256" key="6">
    <source>
        <dbReference type="ARBA" id="ARBA00022692"/>
    </source>
</evidence>
<feature type="transmembrane region" description="Helical" evidence="12">
    <location>
        <begin position="308"/>
        <end position="327"/>
    </location>
</feature>
<evidence type="ECO:0000256" key="11">
    <source>
        <dbReference type="ARBA" id="ARBA00023136"/>
    </source>
</evidence>
<evidence type="ECO:0000256" key="12">
    <source>
        <dbReference type="SAM" id="Phobius"/>
    </source>
</evidence>
<dbReference type="AlphaFoldDB" id="A0A937XC93"/>
<evidence type="ECO:0000256" key="7">
    <source>
        <dbReference type="ARBA" id="ARBA00022723"/>
    </source>
</evidence>
<proteinExistence type="inferred from homology"/>
<evidence type="ECO:0000313" key="14">
    <source>
        <dbReference type="Proteomes" id="UP000748308"/>
    </source>
</evidence>
<keyword evidence="4" id="KW-1003">Cell membrane</keyword>
<evidence type="ECO:0000313" key="13">
    <source>
        <dbReference type="EMBL" id="MBM3317263.1"/>
    </source>
</evidence>
<dbReference type="PIRSF" id="PIRSF000267">
    <property type="entry name" value="Cyt_oxidse_sub2"/>
    <property type="match status" value="1"/>
</dbReference>
<comment type="similarity">
    <text evidence="2">Belongs to the cytochrome ubiquinol oxidase subunit 2 family.</text>
</comment>
<comment type="caution">
    <text evidence="13">The sequence shown here is derived from an EMBL/GenBank/DDBJ whole genome shotgun (WGS) entry which is preliminary data.</text>
</comment>
<dbReference type="PANTHER" id="PTHR43141">
    <property type="entry name" value="CYTOCHROME BD2 SUBUNIT II"/>
    <property type="match status" value="1"/>
</dbReference>
<evidence type="ECO:0000256" key="10">
    <source>
        <dbReference type="ARBA" id="ARBA00023004"/>
    </source>
</evidence>
<comment type="subcellular location">
    <subcellularLocation>
        <location evidence="1">Cell membrane</location>
        <topology evidence="1">Multi-pass membrane protein</topology>
    </subcellularLocation>
</comment>
<evidence type="ECO:0000256" key="4">
    <source>
        <dbReference type="ARBA" id="ARBA00022475"/>
    </source>
</evidence>
<dbReference type="PANTHER" id="PTHR43141:SF5">
    <property type="entry name" value="CYTOCHROME BD-I UBIQUINOL OXIDASE SUBUNIT 2"/>
    <property type="match status" value="1"/>
</dbReference>
<keyword evidence="10" id="KW-0408">Iron</keyword>
<dbReference type="GO" id="GO:0019646">
    <property type="term" value="P:aerobic electron transport chain"/>
    <property type="evidence" value="ECO:0007669"/>
    <property type="project" value="TreeGrafter"/>
</dbReference>
<evidence type="ECO:0000256" key="1">
    <source>
        <dbReference type="ARBA" id="ARBA00004651"/>
    </source>
</evidence>
<evidence type="ECO:0000256" key="3">
    <source>
        <dbReference type="ARBA" id="ARBA00022448"/>
    </source>
</evidence>
<keyword evidence="6 12" id="KW-0812">Transmembrane</keyword>
<dbReference type="EMBL" id="VGIY01000098">
    <property type="protein sequence ID" value="MBM3317263.1"/>
    <property type="molecule type" value="Genomic_DNA"/>
</dbReference>
<feature type="transmembrane region" description="Helical" evidence="12">
    <location>
        <begin position="259"/>
        <end position="279"/>
    </location>
</feature>
<dbReference type="GO" id="GO:0046872">
    <property type="term" value="F:metal ion binding"/>
    <property type="evidence" value="ECO:0007669"/>
    <property type="project" value="UniProtKB-KW"/>
</dbReference>
<dbReference type="InterPro" id="IPR003317">
    <property type="entry name" value="Cyt-d_oxidase_su2"/>
</dbReference>
<keyword evidence="7" id="KW-0479">Metal-binding</keyword>